<dbReference type="AlphaFoldDB" id="A0AA40HAW3"/>
<name>A0AA40HAW3_CNENI</name>
<evidence type="ECO:0000313" key="3">
    <source>
        <dbReference type="Proteomes" id="UP001177744"/>
    </source>
</evidence>
<feature type="compositionally biased region" description="Basic and acidic residues" evidence="1">
    <location>
        <begin position="49"/>
        <end position="59"/>
    </location>
</feature>
<reference evidence="2" key="1">
    <citation type="submission" date="2023-06" db="EMBL/GenBank/DDBJ databases">
        <title>Reference genome for the Northern bat (Eptesicus nilssonii), a most northern bat species.</title>
        <authorList>
            <person name="Laine V.N."/>
            <person name="Pulliainen A.T."/>
            <person name="Lilley T.M."/>
        </authorList>
    </citation>
    <scope>NUCLEOTIDE SEQUENCE</scope>
    <source>
        <strain evidence="2">BLF_Eptnil</strain>
        <tissue evidence="2">Kidney</tissue>
    </source>
</reference>
<keyword evidence="3" id="KW-1185">Reference proteome</keyword>
<gene>
    <name evidence="2" type="ORF">QTO34_013054</name>
</gene>
<dbReference type="PROSITE" id="PS51257">
    <property type="entry name" value="PROKAR_LIPOPROTEIN"/>
    <property type="match status" value="1"/>
</dbReference>
<comment type="caution">
    <text evidence="2">The sequence shown here is derived from an EMBL/GenBank/DDBJ whole genome shotgun (WGS) entry which is preliminary data.</text>
</comment>
<dbReference type="EMBL" id="JAULJE010000028">
    <property type="protein sequence ID" value="KAK1327552.1"/>
    <property type="molecule type" value="Genomic_DNA"/>
</dbReference>
<sequence length="110" mass="11891">MFSKPNIRHLVQQIGLPRGAPPGLVAQSCCYSRYGGLNSSPPSTGSQEWKQETENRAASEETLPQDGCGEAPVHTVPAPAPAAQHCTVAGDVFNARVIRNLQERRGTRPW</sequence>
<feature type="compositionally biased region" description="Polar residues" evidence="1">
    <location>
        <begin position="37"/>
        <end position="48"/>
    </location>
</feature>
<evidence type="ECO:0000256" key="1">
    <source>
        <dbReference type="SAM" id="MobiDB-lite"/>
    </source>
</evidence>
<organism evidence="2 3">
    <name type="scientific">Cnephaeus nilssonii</name>
    <name type="common">Northern bat</name>
    <name type="synonym">Eptesicus nilssonii</name>
    <dbReference type="NCBI Taxonomy" id="3371016"/>
    <lineage>
        <taxon>Eukaryota</taxon>
        <taxon>Metazoa</taxon>
        <taxon>Chordata</taxon>
        <taxon>Craniata</taxon>
        <taxon>Vertebrata</taxon>
        <taxon>Euteleostomi</taxon>
        <taxon>Mammalia</taxon>
        <taxon>Eutheria</taxon>
        <taxon>Laurasiatheria</taxon>
        <taxon>Chiroptera</taxon>
        <taxon>Yangochiroptera</taxon>
        <taxon>Vespertilionidae</taxon>
        <taxon>Cnephaeus</taxon>
    </lineage>
</organism>
<proteinExistence type="predicted"/>
<protein>
    <submittedName>
        <fullName evidence="2">Uncharacterized protein</fullName>
    </submittedName>
</protein>
<feature type="region of interest" description="Disordered" evidence="1">
    <location>
        <begin position="37"/>
        <end position="76"/>
    </location>
</feature>
<evidence type="ECO:0000313" key="2">
    <source>
        <dbReference type="EMBL" id="KAK1327552.1"/>
    </source>
</evidence>
<accession>A0AA40HAW3</accession>
<dbReference type="Proteomes" id="UP001177744">
    <property type="component" value="Unassembled WGS sequence"/>
</dbReference>